<dbReference type="FunFam" id="1.10.3210.10:FF:000001">
    <property type="entry name" value="GTP pyrophosphokinase RelA"/>
    <property type="match status" value="1"/>
</dbReference>
<dbReference type="PANTHER" id="PTHR21262">
    <property type="entry name" value="GUANOSINE-3',5'-BIS DIPHOSPHATE 3'-PYROPHOSPHOHYDROLASE"/>
    <property type="match status" value="1"/>
</dbReference>
<dbReference type="FunFam" id="3.10.20.30:FF:000002">
    <property type="entry name" value="GTP pyrophosphokinase (RelA/SpoT)"/>
    <property type="match status" value="1"/>
</dbReference>
<dbReference type="InterPro" id="IPR045600">
    <property type="entry name" value="RelA/SpoT_AH_RIS"/>
</dbReference>
<dbReference type="InterPro" id="IPR004095">
    <property type="entry name" value="TGS"/>
</dbReference>
<evidence type="ECO:0000256" key="2">
    <source>
        <dbReference type="ARBA" id="ARBA00014315"/>
    </source>
</evidence>
<feature type="domain" description="ACT" evidence="7">
    <location>
        <begin position="651"/>
        <end position="725"/>
    </location>
</feature>
<dbReference type="InterPro" id="IPR045865">
    <property type="entry name" value="ACT-like_dom_sf"/>
</dbReference>
<evidence type="ECO:0000256" key="4">
    <source>
        <dbReference type="ARBA" id="ARBA00032407"/>
    </source>
</evidence>
<dbReference type="Pfam" id="PF19296">
    <property type="entry name" value="RelA_AH_RIS"/>
    <property type="match status" value="1"/>
</dbReference>
<evidence type="ECO:0000259" key="7">
    <source>
        <dbReference type="PROSITE" id="PS51671"/>
    </source>
</evidence>
<evidence type="ECO:0000256" key="5">
    <source>
        <dbReference type="ARBA" id="ARBA00048244"/>
    </source>
</evidence>
<dbReference type="CDD" id="cd01668">
    <property type="entry name" value="TGS_RSH"/>
    <property type="match status" value="1"/>
</dbReference>
<dbReference type="SUPFAM" id="SSF81271">
    <property type="entry name" value="TGS-like"/>
    <property type="match status" value="1"/>
</dbReference>
<gene>
    <name evidence="10" type="ORF">Y958_06985</name>
</gene>
<feature type="domain" description="TGS" evidence="9">
    <location>
        <begin position="391"/>
        <end position="452"/>
    </location>
</feature>
<name>A0A248JR72_9PROT</name>
<dbReference type="Gene3D" id="3.30.70.260">
    <property type="match status" value="1"/>
</dbReference>
<evidence type="ECO:0000313" key="11">
    <source>
        <dbReference type="Proteomes" id="UP000197153"/>
    </source>
</evidence>
<dbReference type="Gene3D" id="3.30.460.10">
    <property type="entry name" value="Beta Polymerase, domain 2"/>
    <property type="match status" value="1"/>
</dbReference>
<dbReference type="AlphaFoldDB" id="A0A248JR72"/>
<dbReference type="SUPFAM" id="SSF55021">
    <property type="entry name" value="ACT-like"/>
    <property type="match status" value="1"/>
</dbReference>
<dbReference type="InterPro" id="IPR002912">
    <property type="entry name" value="ACT_dom"/>
</dbReference>
<dbReference type="KEGG" id="nao:Y958_06985"/>
<dbReference type="InterPro" id="IPR012676">
    <property type="entry name" value="TGS-like"/>
</dbReference>
<dbReference type="Pfam" id="PF13328">
    <property type="entry name" value="HD_4"/>
    <property type="match status" value="1"/>
</dbReference>
<dbReference type="PROSITE" id="PS51831">
    <property type="entry name" value="HD"/>
    <property type="match status" value="1"/>
</dbReference>
<dbReference type="InterPro" id="IPR033655">
    <property type="entry name" value="TGS_RelA/SpoT"/>
</dbReference>
<dbReference type="Pfam" id="PF13291">
    <property type="entry name" value="ACT_4"/>
    <property type="match status" value="1"/>
</dbReference>
<dbReference type="SUPFAM" id="SSF81301">
    <property type="entry name" value="Nucleotidyltransferase"/>
    <property type="match status" value="1"/>
</dbReference>
<dbReference type="SMART" id="SM00954">
    <property type="entry name" value="RelA_SpoT"/>
    <property type="match status" value="1"/>
</dbReference>
<feature type="domain" description="HD" evidence="8">
    <location>
        <begin position="45"/>
        <end position="147"/>
    </location>
</feature>
<dbReference type="InterPro" id="IPR004811">
    <property type="entry name" value="RelA/Spo_fam"/>
</dbReference>
<dbReference type="CDD" id="cd04876">
    <property type="entry name" value="ACT_RelA-SpoT"/>
    <property type="match status" value="1"/>
</dbReference>
<dbReference type="Gene3D" id="1.10.3210.10">
    <property type="entry name" value="Hypothetical protein af1432"/>
    <property type="match status" value="1"/>
</dbReference>
<dbReference type="EC" id="2.7.6.5" evidence="1"/>
<dbReference type="GO" id="GO:0008893">
    <property type="term" value="F:guanosine-3',5'-bis(diphosphate) 3'-diphosphatase activity"/>
    <property type="evidence" value="ECO:0007669"/>
    <property type="project" value="TreeGrafter"/>
</dbReference>
<keyword evidence="10" id="KW-0378">Hydrolase</keyword>
<dbReference type="SMART" id="SM00471">
    <property type="entry name" value="HDc"/>
    <property type="match status" value="1"/>
</dbReference>
<dbReference type="InterPro" id="IPR043519">
    <property type="entry name" value="NT_sf"/>
</dbReference>
<evidence type="ECO:0000259" key="8">
    <source>
        <dbReference type="PROSITE" id="PS51831"/>
    </source>
</evidence>
<dbReference type="NCBIfam" id="TIGR00691">
    <property type="entry name" value="spoT_relA"/>
    <property type="match status" value="1"/>
</dbReference>
<dbReference type="InterPro" id="IPR006674">
    <property type="entry name" value="HD_domain"/>
</dbReference>
<comment type="similarity">
    <text evidence="6">Belongs to the relA/spoT family.</text>
</comment>
<dbReference type="Pfam" id="PF04607">
    <property type="entry name" value="RelA_SpoT"/>
    <property type="match status" value="1"/>
</dbReference>
<comment type="function">
    <text evidence="6">In eubacteria ppGpp (guanosine 3'-diphosphate 5'-diphosphate) is a mediator of the stringent response that coordinates a variety of cellular activities in response to changes in nutritional abundance.</text>
</comment>
<organism evidence="10 11">
    <name type="scientific">Nitrospirillum viridazoti CBAmc</name>
    <dbReference type="NCBI Taxonomy" id="1441467"/>
    <lineage>
        <taxon>Bacteria</taxon>
        <taxon>Pseudomonadati</taxon>
        <taxon>Pseudomonadota</taxon>
        <taxon>Alphaproteobacteria</taxon>
        <taxon>Rhodospirillales</taxon>
        <taxon>Azospirillaceae</taxon>
        <taxon>Nitrospirillum</taxon>
        <taxon>Nitrospirillum viridazoti</taxon>
    </lineage>
</organism>
<evidence type="ECO:0000256" key="3">
    <source>
        <dbReference type="ARBA" id="ARBA00029754"/>
    </source>
</evidence>
<dbReference type="FunFam" id="3.30.460.10:FF:000001">
    <property type="entry name" value="GTP pyrophosphokinase RelA"/>
    <property type="match status" value="1"/>
</dbReference>
<evidence type="ECO:0000256" key="1">
    <source>
        <dbReference type="ARBA" id="ARBA00013251"/>
    </source>
</evidence>
<dbReference type="RefSeq" id="WP_088871429.1">
    <property type="nucleotide sequence ID" value="NZ_CP022110.1"/>
</dbReference>
<dbReference type="InterPro" id="IPR003607">
    <property type="entry name" value="HD/PDEase_dom"/>
</dbReference>
<sequence length="726" mass="81856">MMRQYELVERVRSYDPNADEDKLNRAYVFSMKAHGSQKRASGDPYFSHPLEVAGLLTQLKLDGASIITALLHDTVEDTLTTLDEVQRLFGPEIARLVDGVTKLSRIELQNLESDQSKQAENFRKLVLAMSEDIRVLLVKLADRLHNMQTLHYLSKPEKRKRIARETLEIYAPLAERIGIQRWKDQLEELSFKELNPDAYDSITKRLQDLEEQGAGRVDRIIHELVDTLHENGLPQATVSGRRKAPYSIWRKMQRKNVTFEQLSDVMAFRITVESIEQCYQALGVIHARYPVVPGRFKDYVSTPKPNGYRSLHTTVIGPERQRIEVQIRTAEMHEVSELGVAAHWAYKSDGSSQPKTEGRQYRWLRELLDILEHAVRPEEFLEHTKLELFQDQVFCFTPKGDLIALPRGATPVDFAYAVHSQIGDTCVGAKINGRIQPLRSQLQNGDQVEVVTSKAQTPSPDWENFVVTGKARARIRRYIRTQQRAQHIELGRAMVQKIFRQEGYDYSDKALEGVLKIFQYQSADDLIAAIGAGLAGARDVFNAVFPGHKVVQQVTPDEKIIQLTRGKTSKPKGKDSPLPIKGLIPGMAVHYARCCHPLPGDRIVGIVTTGKGVTIHTIDCETLESFHDSPERWIDVSWDNEADGADEKVGRITVVVANEPGSLGTVSTVIGKNGGNITNLKITHRTTDFFEMLIDIDVHDVKHLTNIIAALRATPVINSVDRARGR</sequence>
<dbReference type="CDD" id="cd00077">
    <property type="entry name" value="HDc"/>
    <property type="match status" value="1"/>
</dbReference>
<dbReference type="Gene3D" id="3.10.20.30">
    <property type="match status" value="1"/>
</dbReference>
<dbReference type="Pfam" id="PF02824">
    <property type="entry name" value="TGS"/>
    <property type="match status" value="1"/>
</dbReference>
<dbReference type="PROSITE" id="PS51671">
    <property type="entry name" value="ACT"/>
    <property type="match status" value="1"/>
</dbReference>
<proteinExistence type="inferred from homology"/>
<dbReference type="GO" id="GO:0008728">
    <property type="term" value="F:GTP diphosphokinase activity"/>
    <property type="evidence" value="ECO:0007669"/>
    <property type="project" value="UniProtKB-EC"/>
</dbReference>
<reference evidence="10 11" key="1">
    <citation type="submission" date="2017-06" db="EMBL/GenBank/DDBJ databases">
        <title>Complete genome sequence of Nitrospirillum amazonense strain CBAmC, an endophytic nitrogen-fixing and plant growth-promoting bacterium, isolated from sugarcane.</title>
        <authorList>
            <person name="Schwab S."/>
            <person name="dos Santos Teixeira K.R."/>
            <person name="Simoes Araujo J.L."/>
            <person name="Soares Vidal M."/>
            <person name="Borges de Freitas H.R."/>
            <person name="Rivello Crivelaro A.L."/>
            <person name="Bueno de Camargo Nunes A."/>
            <person name="dos Santos C.M."/>
            <person name="Palmeira da Silva Rosa D."/>
            <person name="da Silva Padilha D."/>
            <person name="da Silva E."/>
            <person name="Araujo Terra L."/>
            <person name="Soares Mendes V."/>
            <person name="Farinelli L."/>
            <person name="Magalhaes Cruz L."/>
            <person name="Baldani J.I."/>
        </authorList>
    </citation>
    <scope>NUCLEOTIDE SEQUENCE [LARGE SCALE GENOMIC DNA]</scope>
    <source>
        <strain evidence="10 11">CBAmC</strain>
    </source>
</reference>
<dbReference type="EMBL" id="CP022110">
    <property type="protein sequence ID" value="ASG20578.1"/>
    <property type="molecule type" value="Genomic_DNA"/>
</dbReference>
<dbReference type="Proteomes" id="UP000197153">
    <property type="component" value="Chromosome 1"/>
</dbReference>
<dbReference type="GO" id="GO:0005886">
    <property type="term" value="C:plasma membrane"/>
    <property type="evidence" value="ECO:0007669"/>
    <property type="project" value="TreeGrafter"/>
</dbReference>
<evidence type="ECO:0000313" key="10">
    <source>
        <dbReference type="EMBL" id="ASG20578.1"/>
    </source>
</evidence>
<keyword evidence="11" id="KW-1185">Reference proteome</keyword>
<comment type="catalytic activity">
    <reaction evidence="5">
        <text>GTP + ATP = guanosine 3'-diphosphate 5'-triphosphate + AMP</text>
        <dbReference type="Rhea" id="RHEA:22088"/>
        <dbReference type="ChEBI" id="CHEBI:30616"/>
        <dbReference type="ChEBI" id="CHEBI:37565"/>
        <dbReference type="ChEBI" id="CHEBI:142410"/>
        <dbReference type="ChEBI" id="CHEBI:456215"/>
        <dbReference type="EC" id="2.7.6.5"/>
    </reaction>
</comment>
<dbReference type="SUPFAM" id="SSF109604">
    <property type="entry name" value="HD-domain/PDEase-like"/>
    <property type="match status" value="1"/>
</dbReference>
<evidence type="ECO:0000256" key="6">
    <source>
        <dbReference type="RuleBase" id="RU003847"/>
    </source>
</evidence>
<dbReference type="CDD" id="cd05399">
    <property type="entry name" value="NT_Rel-Spo_like"/>
    <property type="match status" value="1"/>
</dbReference>
<protein>
    <recommendedName>
        <fullName evidence="2">GTP pyrophosphokinase rsh</fullName>
        <ecNumber evidence="1">2.7.6.5</ecNumber>
    </recommendedName>
    <alternativeName>
        <fullName evidence="4">(p)ppGpp synthase</fullName>
    </alternativeName>
    <alternativeName>
        <fullName evidence="3">ATP:GTP 3'-pyrophosphotransferase</fullName>
    </alternativeName>
</protein>
<dbReference type="GO" id="GO:0042594">
    <property type="term" value="P:response to starvation"/>
    <property type="evidence" value="ECO:0007669"/>
    <property type="project" value="TreeGrafter"/>
</dbReference>
<dbReference type="InterPro" id="IPR007685">
    <property type="entry name" value="RelA_SpoT"/>
</dbReference>
<dbReference type="InterPro" id="IPR012675">
    <property type="entry name" value="Beta-grasp_dom_sf"/>
</dbReference>
<accession>A0A248JR72</accession>
<evidence type="ECO:0000259" key="9">
    <source>
        <dbReference type="PROSITE" id="PS51880"/>
    </source>
</evidence>
<dbReference type="PROSITE" id="PS51880">
    <property type="entry name" value="TGS"/>
    <property type="match status" value="1"/>
</dbReference>
<dbReference type="PANTHER" id="PTHR21262:SF36">
    <property type="entry name" value="BIFUNCTIONAL (P)PPGPP SYNTHASE_HYDROLASE SPOT"/>
    <property type="match status" value="1"/>
</dbReference>
<dbReference type="GO" id="GO:0015969">
    <property type="term" value="P:guanosine tetraphosphate metabolic process"/>
    <property type="evidence" value="ECO:0007669"/>
    <property type="project" value="InterPro"/>
</dbReference>
<dbReference type="GO" id="GO:0015949">
    <property type="term" value="P:nucleobase-containing small molecule interconversion"/>
    <property type="evidence" value="ECO:0007669"/>
    <property type="project" value="UniProtKB-ARBA"/>
</dbReference>